<keyword evidence="3" id="KW-1185">Reference proteome</keyword>
<dbReference type="RefSeq" id="WP_097148696.1">
    <property type="nucleotide sequence ID" value="NZ_OBQC01000003.1"/>
</dbReference>
<sequence length="99" mass="11464">MNKYLTLSILVIIISFFYLIFENPQAINLQEISLIDDQISEYPLDDNGNDINATIALVTITLIITSSIRLFSLFSIFTRRLMLITTIFYQSNYLINSFE</sequence>
<organism evidence="2 3">
    <name type="scientific">Ureibacillus acetophenoni</name>
    <dbReference type="NCBI Taxonomy" id="614649"/>
    <lineage>
        <taxon>Bacteria</taxon>
        <taxon>Bacillati</taxon>
        <taxon>Bacillota</taxon>
        <taxon>Bacilli</taxon>
        <taxon>Bacillales</taxon>
        <taxon>Caryophanaceae</taxon>
        <taxon>Ureibacillus</taxon>
    </lineage>
</organism>
<keyword evidence="1" id="KW-0812">Transmembrane</keyword>
<feature type="transmembrane region" description="Helical" evidence="1">
    <location>
        <begin position="5"/>
        <end position="21"/>
    </location>
</feature>
<dbReference type="Proteomes" id="UP000219252">
    <property type="component" value="Unassembled WGS sequence"/>
</dbReference>
<dbReference type="AlphaFoldDB" id="A0A285U5Z7"/>
<name>A0A285U5Z7_9BACL</name>
<gene>
    <name evidence="2" type="ORF">SAMN05877842_10338</name>
</gene>
<keyword evidence="1" id="KW-0472">Membrane</keyword>
<dbReference type="EMBL" id="OBQC01000003">
    <property type="protein sequence ID" value="SOC37107.1"/>
    <property type="molecule type" value="Genomic_DNA"/>
</dbReference>
<accession>A0A285U5Z7</accession>
<keyword evidence="1" id="KW-1133">Transmembrane helix</keyword>
<evidence type="ECO:0000313" key="3">
    <source>
        <dbReference type="Proteomes" id="UP000219252"/>
    </source>
</evidence>
<reference evidence="3" key="1">
    <citation type="submission" date="2017-08" db="EMBL/GenBank/DDBJ databases">
        <authorList>
            <person name="Varghese N."/>
            <person name="Submissions S."/>
        </authorList>
    </citation>
    <scope>NUCLEOTIDE SEQUENCE [LARGE SCALE GENOMIC DNA]</scope>
    <source>
        <strain evidence="3">JC23</strain>
    </source>
</reference>
<feature type="transmembrane region" description="Helical" evidence="1">
    <location>
        <begin position="53"/>
        <end position="77"/>
    </location>
</feature>
<protein>
    <submittedName>
        <fullName evidence="2">Uncharacterized protein</fullName>
    </submittedName>
</protein>
<proteinExistence type="predicted"/>
<evidence type="ECO:0000313" key="2">
    <source>
        <dbReference type="EMBL" id="SOC37107.1"/>
    </source>
</evidence>
<evidence type="ECO:0000256" key="1">
    <source>
        <dbReference type="SAM" id="Phobius"/>
    </source>
</evidence>